<dbReference type="InterPro" id="IPR011009">
    <property type="entry name" value="Kinase-like_dom_sf"/>
</dbReference>
<feature type="region of interest" description="Disordered" evidence="4">
    <location>
        <begin position="517"/>
        <end position="539"/>
    </location>
</feature>
<evidence type="ECO:0000259" key="5">
    <source>
        <dbReference type="PROSITE" id="PS50011"/>
    </source>
</evidence>
<dbReference type="EMBL" id="LR881466">
    <property type="protein sequence ID" value="CAD5317359.1"/>
    <property type="molecule type" value="Genomic_DNA"/>
</dbReference>
<dbReference type="GO" id="GO:0004672">
    <property type="term" value="F:protein kinase activity"/>
    <property type="evidence" value="ECO:0007669"/>
    <property type="project" value="InterPro"/>
</dbReference>
<feature type="compositionally biased region" description="Basic and acidic residues" evidence="4">
    <location>
        <begin position="931"/>
        <end position="968"/>
    </location>
</feature>
<evidence type="ECO:0000313" key="8">
    <source>
        <dbReference type="Proteomes" id="UP000516314"/>
    </source>
</evidence>
<feature type="compositionally biased region" description="Polar residues" evidence="4">
    <location>
        <begin position="1"/>
        <end position="10"/>
    </location>
</feature>
<feature type="compositionally biased region" description="Polar residues" evidence="4">
    <location>
        <begin position="452"/>
        <end position="468"/>
    </location>
</feature>
<evidence type="ECO:0000256" key="2">
    <source>
        <dbReference type="PROSITE-ProRule" id="PRU00035"/>
    </source>
</evidence>
<feature type="binding site" evidence="3">
    <location>
        <position position="724"/>
    </location>
    <ligand>
        <name>ATP</name>
        <dbReference type="ChEBI" id="CHEBI:30616"/>
    </ligand>
</feature>
<dbReference type="FunFam" id="1.20.920.10:FF:000091">
    <property type="entry name" value="DNA-binding bromodomain-containing protein"/>
    <property type="match status" value="1"/>
</dbReference>
<protein>
    <submittedName>
        <fullName evidence="7">(thale cress) hypothetical protein</fullName>
    </submittedName>
</protein>
<dbReference type="PROSITE" id="PS50011">
    <property type="entry name" value="PROTEIN_KINASE_DOM"/>
    <property type="match status" value="1"/>
</dbReference>
<dbReference type="SUPFAM" id="SSF47370">
    <property type="entry name" value="Bromodomain"/>
    <property type="match status" value="1"/>
</dbReference>
<proteinExistence type="predicted"/>
<feature type="compositionally biased region" description="Basic and acidic residues" evidence="4">
    <location>
        <begin position="109"/>
        <end position="124"/>
    </location>
</feature>
<dbReference type="SMART" id="SM00297">
    <property type="entry name" value="BROMO"/>
    <property type="match status" value="1"/>
</dbReference>
<name>A0A7G2E9A5_ARATH</name>
<feature type="domain" description="Protein kinase" evidence="5">
    <location>
        <begin position="696"/>
        <end position="1089"/>
    </location>
</feature>
<dbReference type="GO" id="GO:0005524">
    <property type="term" value="F:ATP binding"/>
    <property type="evidence" value="ECO:0007669"/>
    <property type="project" value="UniProtKB-UniRule"/>
</dbReference>
<dbReference type="PROSITE" id="PS50014">
    <property type="entry name" value="BROMODOMAIN_2"/>
    <property type="match status" value="1"/>
</dbReference>
<feature type="region of interest" description="Disordered" evidence="4">
    <location>
        <begin position="1091"/>
        <end position="1127"/>
    </location>
</feature>
<dbReference type="Gene3D" id="3.30.200.20">
    <property type="entry name" value="Phosphorylase Kinase, domain 1"/>
    <property type="match status" value="1"/>
</dbReference>
<keyword evidence="3" id="KW-0067">ATP-binding</keyword>
<feature type="compositionally biased region" description="Low complexity" evidence="4">
    <location>
        <begin position="477"/>
        <end position="489"/>
    </location>
</feature>
<dbReference type="InterPro" id="IPR051831">
    <property type="entry name" value="Bromodomain_contain_prot"/>
</dbReference>
<dbReference type="PROSITE" id="PS00107">
    <property type="entry name" value="PROTEIN_KINASE_ATP"/>
    <property type="match status" value="1"/>
</dbReference>
<dbReference type="InterPro" id="IPR018359">
    <property type="entry name" value="Bromodomain_CS"/>
</dbReference>
<dbReference type="PRINTS" id="PR00503">
    <property type="entry name" value="BROMODOMAIN"/>
</dbReference>
<evidence type="ECO:0000256" key="3">
    <source>
        <dbReference type="PROSITE-ProRule" id="PRU10141"/>
    </source>
</evidence>
<dbReference type="Pfam" id="PF00439">
    <property type="entry name" value="Bromodomain"/>
    <property type="match status" value="1"/>
</dbReference>
<feature type="region of interest" description="Disordered" evidence="4">
    <location>
        <begin position="551"/>
        <end position="584"/>
    </location>
</feature>
<dbReference type="InterPro" id="IPR036427">
    <property type="entry name" value="Bromodomain-like_sf"/>
</dbReference>
<dbReference type="InterPro" id="IPR000719">
    <property type="entry name" value="Prot_kinase_dom"/>
</dbReference>
<feature type="compositionally biased region" description="Polar residues" evidence="4">
    <location>
        <begin position="555"/>
        <end position="573"/>
    </location>
</feature>
<feature type="compositionally biased region" description="Low complexity" evidence="4">
    <location>
        <begin position="51"/>
        <end position="60"/>
    </location>
</feature>
<feature type="compositionally biased region" description="Polar residues" evidence="4">
    <location>
        <begin position="521"/>
        <end position="539"/>
    </location>
</feature>
<feature type="region of interest" description="Disordered" evidence="4">
    <location>
        <begin position="859"/>
        <end position="985"/>
    </location>
</feature>
<feature type="region of interest" description="Disordered" evidence="4">
    <location>
        <begin position="1"/>
        <end position="124"/>
    </location>
</feature>
<dbReference type="InterPro" id="IPR017441">
    <property type="entry name" value="Protein_kinase_ATP_BS"/>
</dbReference>
<feature type="domain" description="Bromo" evidence="6">
    <location>
        <begin position="158"/>
        <end position="228"/>
    </location>
</feature>
<evidence type="ECO:0000259" key="6">
    <source>
        <dbReference type="PROSITE" id="PS50014"/>
    </source>
</evidence>
<gene>
    <name evidence="7" type="ORF">AT9943_LOCUS5642</name>
</gene>
<feature type="compositionally biased region" description="Basic and acidic residues" evidence="4">
    <location>
        <begin position="1091"/>
        <end position="1101"/>
    </location>
</feature>
<dbReference type="PROSITE" id="PS00633">
    <property type="entry name" value="BROMODOMAIN_1"/>
    <property type="match status" value="1"/>
</dbReference>
<dbReference type="CDD" id="cd04369">
    <property type="entry name" value="Bromodomain"/>
    <property type="match status" value="1"/>
</dbReference>
<dbReference type="InterPro" id="IPR001487">
    <property type="entry name" value="Bromodomain"/>
</dbReference>
<dbReference type="Proteomes" id="UP000516314">
    <property type="component" value="Chromosome 1"/>
</dbReference>
<evidence type="ECO:0000256" key="1">
    <source>
        <dbReference type="ARBA" id="ARBA00023117"/>
    </source>
</evidence>
<dbReference type="InterPro" id="IPR001245">
    <property type="entry name" value="Ser-Thr/Tyr_kinase_cat_dom"/>
</dbReference>
<evidence type="ECO:0000256" key="4">
    <source>
        <dbReference type="SAM" id="MobiDB-lite"/>
    </source>
</evidence>
<dbReference type="Gene3D" id="1.10.510.10">
    <property type="entry name" value="Transferase(Phosphotransferase) domain 1"/>
    <property type="match status" value="1"/>
</dbReference>
<dbReference type="PANTHER" id="PTHR22881:SF11">
    <property type="entry name" value="BROMODOMAIN-CONTAINING PROTEIN DDB_G0270170-LIKE ISOFORM X1"/>
    <property type="match status" value="1"/>
</dbReference>
<feature type="region of interest" description="Disordered" evidence="4">
    <location>
        <begin position="246"/>
        <end position="278"/>
    </location>
</feature>
<accession>A0A7G2E9A5</accession>
<keyword evidence="3" id="KW-0547">Nucleotide-binding</keyword>
<dbReference type="SUPFAM" id="SSF56112">
    <property type="entry name" value="Protein kinase-like (PK-like)"/>
    <property type="match status" value="2"/>
</dbReference>
<dbReference type="Gene3D" id="1.20.920.10">
    <property type="entry name" value="Bromodomain-like"/>
    <property type="match status" value="1"/>
</dbReference>
<evidence type="ECO:0000313" key="7">
    <source>
        <dbReference type="EMBL" id="CAD5317359.1"/>
    </source>
</evidence>
<keyword evidence="1 2" id="KW-0103">Bromodomain</keyword>
<feature type="region of interest" description="Disordered" evidence="4">
    <location>
        <begin position="445"/>
        <end position="489"/>
    </location>
</feature>
<dbReference type="PANTHER" id="PTHR22881">
    <property type="entry name" value="BROMODOMAIN CONTAINING PROTEIN"/>
    <property type="match status" value="1"/>
</dbReference>
<sequence length="1127" mass="125671">MGEVADNNTLMKRKKKGRPSLLDLQKRALKQQQLLQRRNPNEENEEELRSSSRNPNFSNRSNRRRNSNSEDDDDERRDKKHRLLHGLNSHEGRDSSNSKSGGGDLDSDALNRRKIDGSDNTGEKASKATDILLQRGSLVESTPLPDKKLLFFILDRVQKKDTYGVYSDPADPEELPDYYEIIKNPMDFTTLRKKLESGAYTTLEQFEQDVFLICTNAMEYNSADTVYYRQARAMLELAKKDFGNLRQESDGEEPVSLSQQPKVVKRGRPPGSGLKKQLEQSLIDRTTSDISADAAAFTYAGDSSRLSGSYNLRKNPPSYGFRHAETSVRINHNSENQSGLLIDWEKEFPPSVVKAVNKYGMKNVDENRRDTYNQISTSLQDSSIFTLLDDNLKQLTPVGLKAEYGYARSLARYAANIGPVAWTFANVRIEKLLPTGTEFGPGWVGENPENPPQQQNLMSGKQKCSNDYASDDHHQSSRIMSPSTSVSSSIIGNIHSSHESKESVQVLNQETEINGLVRGSSGFNHKPNQMLETAGSQQGNIKQEFQRLPPDLNARLSSPNSPGSNHQAGSSQHPDLAVPGAAFDDNVGHHLKPAPSLNPFSSTIVVLFTLNISSFTSLLRKMRCFSCLNTQTNDMRINIDTLSDLTDYASVATKIDPRGTGSKSGILVNGKVNSPKPGGGARSFTFKELAAATKNFREGNIIGKGGFGSVYKGRLDSGQVVAIKQLNPDGHQGNQEFIVEARPYLKDPKKFGLLVDPLLRGKFSKRCLNYAISITEMCLNDEANHRPKIGDVVVAFEYIASQSKSYEDRRTARKSTDSNRFKNGIWSDKEGFFFGLRVKITQESRAGLILMGNICPGSGSSTVNHEPVSTKPLPVRRVQTPENKKFPPPLVAMPALHPTFPLPETGHKLRPAATPPREKPQHRTTRSVENPPREKPQEKTRSVENLPREKPQEKTRSVETPPQEKTRSVDNPPVKPVEKLGLGRKAVPPSGHLYVRSDVYGFGVVLLELLTGLRALDPNRPSAQQNLVEWAKPGLNQKKKVQKMMDPRLEQKYPLLAVTKTAELILRCLEADPKNRPPMDDVLRELEVVRTIRDQPQEERRKRSSGPDTNRVRGNDSPYGRRTGRTG</sequence>
<reference evidence="7 8" key="1">
    <citation type="submission" date="2020-09" db="EMBL/GenBank/DDBJ databases">
        <authorList>
            <person name="Ashkenazy H."/>
        </authorList>
    </citation>
    <scope>NUCLEOTIDE SEQUENCE [LARGE SCALE GENOMIC DNA]</scope>
    <source>
        <strain evidence="8">cv. Cdm-0</strain>
    </source>
</reference>
<organism evidence="7 8">
    <name type="scientific">Arabidopsis thaliana</name>
    <name type="common">Mouse-ear cress</name>
    <dbReference type="NCBI Taxonomy" id="3702"/>
    <lineage>
        <taxon>Eukaryota</taxon>
        <taxon>Viridiplantae</taxon>
        <taxon>Streptophyta</taxon>
        <taxon>Embryophyta</taxon>
        <taxon>Tracheophyta</taxon>
        <taxon>Spermatophyta</taxon>
        <taxon>Magnoliopsida</taxon>
        <taxon>eudicotyledons</taxon>
        <taxon>Gunneridae</taxon>
        <taxon>Pentapetalae</taxon>
        <taxon>rosids</taxon>
        <taxon>malvids</taxon>
        <taxon>Brassicales</taxon>
        <taxon>Brassicaceae</taxon>
        <taxon>Camelineae</taxon>
        <taxon>Arabidopsis</taxon>
    </lineage>
</organism>
<dbReference type="Pfam" id="PF07714">
    <property type="entry name" value="PK_Tyr_Ser-Thr"/>
    <property type="match status" value="1"/>
</dbReference>
<dbReference type="AlphaFoldDB" id="A0A7G2E9A5"/>